<dbReference type="Gene3D" id="2.60.40.740">
    <property type="match status" value="1"/>
</dbReference>
<dbReference type="InterPro" id="IPR001434">
    <property type="entry name" value="OmcB-like_DUF11"/>
</dbReference>
<dbReference type="EMBL" id="QSHZ01000004">
    <property type="protein sequence ID" value="RHC57552.1"/>
    <property type="molecule type" value="Genomic_DNA"/>
</dbReference>
<dbReference type="InterPro" id="IPR026466">
    <property type="entry name" value="Fim_isopep_form_D2_dom"/>
</dbReference>
<sequence length="126" mass="12750">MALINKLDNTASVTYGGNPINSNTVSTVLLLAPTLLKAVDKLTASIGDTLTYTVTVTNVGLNALTNLPFTDTIPAGATFVAGSFTVNGAAATPTVTSNTLTYTIPNIASLGTASIQFQVKVVGGTT</sequence>
<dbReference type="InterPro" id="IPR008966">
    <property type="entry name" value="Adhesion_dom_sf"/>
</dbReference>
<reference evidence="4 5" key="1">
    <citation type="submission" date="2018-08" db="EMBL/GenBank/DDBJ databases">
        <title>A genome reference for cultivated species of the human gut microbiota.</title>
        <authorList>
            <person name="Zou Y."/>
            <person name="Xue W."/>
            <person name="Luo G."/>
        </authorList>
    </citation>
    <scope>NUCLEOTIDE SEQUENCE [LARGE SCALE GENOMIC DNA]</scope>
    <source>
        <strain evidence="2 5">AF14-18</strain>
        <strain evidence="3 4">AM35-14</strain>
    </source>
</reference>
<evidence type="ECO:0000313" key="4">
    <source>
        <dbReference type="Proteomes" id="UP000283975"/>
    </source>
</evidence>
<protein>
    <submittedName>
        <fullName evidence="3">DUF11 domain-containing protein</fullName>
    </submittedName>
</protein>
<dbReference type="InterPro" id="IPR047589">
    <property type="entry name" value="DUF11_rpt"/>
</dbReference>
<dbReference type="InterPro" id="IPR051172">
    <property type="entry name" value="Chlamydia_OmcB"/>
</dbReference>
<dbReference type="AlphaFoldDB" id="A0A414AYT6"/>
<evidence type="ECO:0000313" key="5">
    <source>
        <dbReference type="Proteomes" id="UP000284543"/>
    </source>
</evidence>
<evidence type="ECO:0000259" key="1">
    <source>
        <dbReference type="Pfam" id="PF01345"/>
    </source>
</evidence>
<evidence type="ECO:0000313" key="2">
    <source>
        <dbReference type="EMBL" id="RGV75603.1"/>
    </source>
</evidence>
<dbReference type="EMBL" id="QRZM01000005">
    <property type="protein sequence ID" value="RGV75603.1"/>
    <property type="molecule type" value="Genomic_DNA"/>
</dbReference>
<evidence type="ECO:0000313" key="3">
    <source>
        <dbReference type="EMBL" id="RHC57552.1"/>
    </source>
</evidence>
<proteinExistence type="predicted"/>
<dbReference type="SUPFAM" id="SSF49401">
    <property type="entry name" value="Bacterial adhesins"/>
    <property type="match status" value="1"/>
</dbReference>
<dbReference type="Proteomes" id="UP000284543">
    <property type="component" value="Unassembled WGS sequence"/>
</dbReference>
<dbReference type="Pfam" id="PF01345">
    <property type="entry name" value="DUF11"/>
    <property type="match status" value="1"/>
</dbReference>
<name>A0A414AYT6_9FIRM</name>
<dbReference type="NCBIfam" id="TIGR04226">
    <property type="entry name" value="RrgB_K2N_iso_D2"/>
    <property type="match status" value="1"/>
</dbReference>
<dbReference type="RefSeq" id="WP_002567383.1">
    <property type="nucleotide sequence ID" value="NZ_CABKUK010000001.1"/>
</dbReference>
<dbReference type="Proteomes" id="UP000283975">
    <property type="component" value="Unassembled WGS sequence"/>
</dbReference>
<organism evidence="3 4">
    <name type="scientific">Enterocloster bolteae</name>
    <dbReference type="NCBI Taxonomy" id="208479"/>
    <lineage>
        <taxon>Bacteria</taxon>
        <taxon>Bacillati</taxon>
        <taxon>Bacillota</taxon>
        <taxon>Clostridia</taxon>
        <taxon>Lachnospirales</taxon>
        <taxon>Lachnospiraceae</taxon>
        <taxon>Enterocloster</taxon>
    </lineage>
</organism>
<comment type="caution">
    <text evidence="3">The sequence shown here is derived from an EMBL/GenBank/DDBJ whole genome shotgun (WGS) entry which is preliminary data.</text>
</comment>
<dbReference type="NCBIfam" id="TIGR01451">
    <property type="entry name" value="B_ant_repeat"/>
    <property type="match status" value="1"/>
</dbReference>
<gene>
    <name evidence="3" type="ORF">DW839_04725</name>
    <name evidence="2" type="ORF">DWW02_15010</name>
</gene>
<dbReference type="PANTHER" id="PTHR34819">
    <property type="entry name" value="LARGE CYSTEINE-RICH PERIPLASMIC PROTEIN OMCB"/>
    <property type="match status" value="1"/>
</dbReference>
<dbReference type="KEGG" id="cbol:CGC65_13350"/>
<feature type="domain" description="DUF11" evidence="1">
    <location>
        <begin position="37"/>
        <end position="123"/>
    </location>
</feature>
<accession>A0A414AYT6</accession>